<proteinExistence type="predicted"/>
<organism evidence="3">
    <name type="scientific">Rhizophora mucronata</name>
    <name type="common">Asiatic mangrove</name>
    <dbReference type="NCBI Taxonomy" id="61149"/>
    <lineage>
        <taxon>Eukaryota</taxon>
        <taxon>Viridiplantae</taxon>
        <taxon>Streptophyta</taxon>
        <taxon>Embryophyta</taxon>
        <taxon>Tracheophyta</taxon>
        <taxon>Spermatophyta</taxon>
        <taxon>Magnoliopsida</taxon>
        <taxon>eudicotyledons</taxon>
        <taxon>Gunneridae</taxon>
        <taxon>Pentapetalae</taxon>
        <taxon>rosids</taxon>
        <taxon>fabids</taxon>
        <taxon>Malpighiales</taxon>
        <taxon>Rhizophoraceae</taxon>
        <taxon>Rhizophora</taxon>
    </lineage>
</organism>
<evidence type="ECO:0000256" key="1">
    <source>
        <dbReference type="SAM" id="MobiDB-lite"/>
    </source>
</evidence>
<dbReference type="PANTHER" id="PTHR34560:SF1">
    <property type="entry name" value="START DOMAIN-CONTAINING PROTEIN"/>
    <property type="match status" value="1"/>
</dbReference>
<dbReference type="EMBL" id="GGEC01047525">
    <property type="protein sequence ID" value="MBX28009.1"/>
    <property type="molecule type" value="Transcribed_RNA"/>
</dbReference>
<protein>
    <submittedName>
        <fullName evidence="2">Uncharacterized protein MANES_09G043100</fullName>
    </submittedName>
</protein>
<sequence length="417" mass="47219">MTSEQSYFRTIANIDMKLDFVPPFLINFISRQLIGSGFRLYQKVVTSLSKYDEDYGKALEDPLYVRIREALYSTDAPDGTIHEALCSTDEPDEIMEKKKLTDEASLFVQQQHPIKVVQKTVDDVEWIVHGEDESGQSFSENLQILPQTAIGEIMEEKVEESRHLKDEMHGLRHEVHGKNMETNAVATERGTFNEIEEEEREDVSLENGRNGMGQPATSESVKDRFVSCQNVFISPEVEQALETLEKAISVVRKHGFTIRPLPSLTNEDTQYQGKITEKESSLQEASEVCSNEVSIEASRKGRIVETSSHEPRNSTSNHDIRRAGSNASTREVNYNRIVPALPEHYLSQPNERYNQVVVSSSGIAEVPIVDTSTKATKQISTEAFGDGKNVLRKRKNVGWRKKLNFCFFTPDSLQMRP</sequence>
<accession>A0A2P2MCP4</accession>
<feature type="region of interest" description="Disordered" evidence="1">
    <location>
        <begin position="196"/>
        <end position="221"/>
    </location>
</feature>
<evidence type="ECO:0000313" key="2">
    <source>
        <dbReference type="EMBL" id="MBX27994.1"/>
    </source>
</evidence>
<reference evidence="3" key="1">
    <citation type="submission" date="2018-02" db="EMBL/GenBank/DDBJ databases">
        <title>Rhizophora mucronata_Transcriptome.</title>
        <authorList>
            <person name="Meera S.P."/>
            <person name="Sreeshan A."/>
            <person name="Augustine A."/>
        </authorList>
    </citation>
    <scope>NUCLEOTIDE SEQUENCE</scope>
    <source>
        <tissue evidence="3">Leaf</tissue>
    </source>
</reference>
<dbReference type="PANTHER" id="PTHR34560">
    <property type="entry name" value="POLYKETIDE CYCLASE/DEHYDRASE/LIPID TRANSPORT SUPERFAMILY PROTEIN"/>
    <property type="match status" value="1"/>
</dbReference>
<feature type="compositionally biased region" description="Basic and acidic residues" evidence="1">
    <location>
        <begin position="299"/>
        <end position="322"/>
    </location>
</feature>
<feature type="region of interest" description="Disordered" evidence="1">
    <location>
        <begin position="299"/>
        <end position="328"/>
    </location>
</feature>
<name>A0A2P2MCP4_RHIMU</name>
<evidence type="ECO:0000313" key="3">
    <source>
        <dbReference type="EMBL" id="MBX28009.1"/>
    </source>
</evidence>
<dbReference type="EMBL" id="GGEC01047510">
    <property type="protein sequence ID" value="MBX27994.1"/>
    <property type="molecule type" value="Transcribed_RNA"/>
</dbReference>
<dbReference type="AlphaFoldDB" id="A0A2P2MCP4"/>